<accession>A0A1G7F0X4</accession>
<protein>
    <submittedName>
        <fullName evidence="2">Uncharacterized conserved protein, contains Zn-finger domain</fullName>
    </submittedName>
</protein>
<keyword evidence="3" id="KW-1185">Reference proteome</keyword>
<dbReference type="RefSeq" id="WP_092787240.1">
    <property type="nucleotide sequence ID" value="NZ_FNAP01000010.1"/>
</dbReference>
<reference evidence="2 3" key="1">
    <citation type="submission" date="2016-10" db="EMBL/GenBank/DDBJ databases">
        <authorList>
            <person name="de Groot N.N."/>
        </authorList>
    </citation>
    <scope>NUCLEOTIDE SEQUENCE [LARGE SCALE GENOMIC DNA]</scope>
    <source>
        <strain evidence="2 3">ATCC 700224</strain>
    </source>
</reference>
<proteinExistence type="predicted"/>
<dbReference type="OrthoDB" id="7391570at2"/>
<sequence>MEHTPTFPVTETVEVTSHEVACDGIGTALGHPRVFLHIKPGERDVVCPYCSRRFVLAEKAAADPVH</sequence>
<dbReference type="InterPro" id="IPR019401">
    <property type="entry name" value="Znf_CHCC"/>
</dbReference>
<feature type="domain" description="Zinc finger CHCC-type" evidence="1">
    <location>
        <begin position="18"/>
        <end position="54"/>
    </location>
</feature>
<name>A0A1G7F0X4_9PROT</name>
<gene>
    <name evidence="2" type="ORF">SAMN05421720_11054</name>
</gene>
<dbReference type="Pfam" id="PF10276">
    <property type="entry name" value="zf-CHCC"/>
    <property type="match status" value="1"/>
</dbReference>
<evidence type="ECO:0000313" key="3">
    <source>
        <dbReference type="Proteomes" id="UP000199412"/>
    </source>
</evidence>
<dbReference type="AlphaFoldDB" id="A0A1G7F0X4"/>
<organism evidence="2 3">
    <name type="scientific">Rhodospira trueperi</name>
    <dbReference type="NCBI Taxonomy" id="69960"/>
    <lineage>
        <taxon>Bacteria</taxon>
        <taxon>Pseudomonadati</taxon>
        <taxon>Pseudomonadota</taxon>
        <taxon>Alphaproteobacteria</taxon>
        <taxon>Rhodospirillales</taxon>
        <taxon>Rhodospirillaceae</taxon>
        <taxon>Rhodospira</taxon>
    </lineage>
</organism>
<dbReference type="Proteomes" id="UP000199412">
    <property type="component" value="Unassembled WGS sequence"/>
</dbReference>
<evidence type="ECO:0000259" key="1">
    <source>
        <dbReference type="Pfam" id="PF10276"/>
    </source>
</evidence>
<dbReference type="STRING" id="69960.SAMN05421720_11054"/>
<dbReference type="EMBL" id="FNAP01000010">
    <property type="protein sequence ID" value="SDE69225.1"/>
    <property type="molecule type" value="Genomic_DNA"/>
</dbReference>
<evidence type="ECO:0000313" key="2">
    <source>
        <dbReference type="EMBL" id="SDE69225.1"/>
    </source>
</evidence>
<dbReference type="Gene3D" id="2.60.260.40">
    <property type="entry name" value="q5lls5 like domains"/>
    <property type="match status" value="1"/>
</dbReference>